<dbReference type="Proteomes" id="UP000198975">
    <property type="component" value="Unassembled WGS sequence"/>
</dbReference>
<name>A0A1C4CHY4_9ENTR</name>
<dbReference type="SUPFAM" id="SSF48452">
    <property type="entry name" value="TPR-like"/>
    <property type="match status" value="1"/>
</dbReference>
<dbReference type="Pfam" id="PF13181">
    <property type="entry name" value="TPR_8"/>
    <property type="match status" value="2"/>
</dbReference>
<sequence>MKVMNAFMVALLTPASACALAESTLMDLQHDWSVCQYQTLEAKKEGCFSALSQRAHEASRAKNDADATLLIWSGIVDSSWAGAKGGLSALSLVKQAKGSLEKAIAIDPGALQGSAWTSLGALYYQVPGWPVGFGDKDKADEMLKKALTINPDGIDPNYFYGDFLLKEKKTDEAKMYLQKALQAPARPGRDIADNGRRRDIANDLAMIK</sequence>
<organism evidence="2 3">
    <name type="scientific">Kosakonia oryzendophytica</name>
    <dbReference type="NCBI Taxonomy" id="1005665"/>
    <lineage>
        <taxon>Bacteria</taxon>
        <taxon>Pseudomonadati</taxon>
        <taxon>Pseudomonadota</taxon>
        <taxon>Gammaproteobacteria</taxon>
        <taxon>Enterobacterales</taxon>
        <taxon>Enterobacteriaceae</taxon>
        <taxon>Kosakonia</taxon>
    </lineage>
</organism>
<dbReference type="InterPro" id="IPR011990">
    <property type="entry name" value="TPR-like_helical_dom_sf"/>
</dbReference>
<dbReference type="InterPro" id="IPR019734">
    <property type="entry name" value="TPR_rpt"/>
</dbReference>
<protein>
    <submittedName>
        <fullName evidence="2">Tetratricopeptide repeat-containing protein</fullName>
    </submittedName>
</protein>
<dbReference type="RefSeq" id="WP_088237859.1">
    <property type="nucleotide sequence ID" value="NZ_FMAY01000007.1"/>
</dbReference>
<evidence type="ECO:0000313" key="3">
    <source>
        <dbReference type="Proteomes" id="UP000198975"/>
    </source>
</evidence>
<gene>
    <name evidence="2" type="ORF">GA0061071_107253</name>
</gene>
<proteinExistence type="predicted"/>
<evidence type="ECO:0000313" key="2">
    <source>
        <dbReference type="EMBL" id="SCC18638.1"/>
    </source>
</evidence>
<keyword evidence="3" id="KW-1185">Reference proteome</keyword>
<accession>A0A1C4CHY4</accession>
<dbReference type="AlphaFoldDB" id="A0A1C4CHY4"/>
<feature type="chain" id="PRO_5008689921" evidence="1">
    <location>
        <begin position="22"/>
        <end position="208"/>
    </location>
</feature>
<dbReference type="OrthoDB" id="9812424at2"/>
<reference evidence="3" key="1">
    <citation type="submission" date="2016-08" db="EMBL/GenBank/DDBJ databases">
        <authorList>
            <person name="Varghese N."/>
            <person name="Submissions Spin"/>
        </authorList>
    </citation>
    <scope>NUCLEOTIDE SEQUENCE [LARGE SCALE GENOMIC DNA]</scope>
    <source>
        <strain evidence="3">REICA_082</strain>
    </source>
</reference>
<dbReference type="Gene3D" id="1.25.40.10">
    <property type="entry name" value="Tetratricopeptide repeat domain"/>
    <property type="match status" value="1"/>
</dbReference>
<feature type="signal peptide" evidence="1">
    <location>
        <begin position="1"/>
        <end position="21"/>
    </location>
</feature>
<evidence type="ECO:0000256" key="1">
    <source>
        <dbReference type="SAM" id="SignalP"/>
    </source>
</evidence>
<keyword evidence="1" id="KW-0732">Signal</keyword>
<dbReference type="EMBL" id="FMAY01000007">
    <property type="protein sequence ID" value="SCC18638.1"/>
    <property type="molecule type" value="Genomic_DNA"/>
</dbReference>